<comment type="caution">
    <text evidence="3">The sequence shown here is derived from an EMBL/GenBank/DDBJ whole genome shotgun (WGS) entry which is preliminary data.</text>
</comment>
<organism evidence="3 4">
    <name type="scientific">Streptomyces zagrosensis</name>
    <dbReference type="NCBI Taxonomy" id="1042984"/>
    <lineage>
        <taxon>Bacteria</taxon>
        <taxon>Bacillati</taxon>
        <taxon>Actinomycetota</taxon>
        <taxon>Actinomycetes</taxon>
        <taxon>Kitasatosporales</taxon>
        <taxon>Streptomycetaceae</taxon>
        <taxon>Streptomyces</taxon>
    </lineage>
</organism>
<reference evidence="3 4" key="1">
    <citation type="submission" date="2020-08" db="EMBL/GenBank/DDBJ databases">
        <title>Genomic Encyclopedia of Type Strains, Phase III (KMG-III): the genomes of soil and plant-associated and newly described type strains.</title>
        <authorList>
            <person name="Whitman W."/>
        </authorList>
    </citation>
    <scope>NUCLEOTIDE SEQUENCE [LARGE SCALE GENOMIC DNA]</scope>
    <source>
        <strain evidence="3 4">CECT 8305</strain>
    </source>
</reference>
<name>A0A7W9Q5A8_9ACTN</name>
<evidence type="ECO:0000256" key="1">
    <source>
        <dbReference type="ARBA" id="ARBA00005721"/>
    </source>
</evidence>
<gene>
    <name evidence="3" type="ORF">FHS42_000714</name>
</gene>
<proteinExistence type="inferred from homology"/>
<evidence type="ECO:0000256" key="2">
    <source>
        <dbReference type="SAM" id="MobiDB-lite"/>
    </source>
</evidence>
<accession>A0A7W9Q5A8</accession>
<evidence type="ECO:0000313" key="3">
    <source>
        <dbReference type="EMBL" id="MBB5933696.1"/>
    </source>
</evidence>
<evidence type="ECO:0000313" key="4">
    <source>
        <dbReference type="Proteomes" id="UP000588098"/>
    </source>
</evidence>
<dbReference type="EMBL" id="JACHJL010000001">
    <property type="protein sequence ID" value="MBB5933696.1"/>
    <property type="molecule type" value="Genomic_DNA"/>
</dbReference>
<dbReference type="Pfam" id="PF03780">
    <property type="entry name" value="Asp23"/>
    <property type="match status" value="1"/>
</dbReference>
<keyword evidence="4" id="KW-1185">Reference proteome</keyword>
<dbReference type="RefSeq" id="WP_184568947.1">
    <property type="nucleotide sequence ID" value="NZ_JACHJL010000001.1"/>
</dbReference>
<dbReference type="InterPro" id="IPR005531">
    <property type="entry name" value="Asp23"/>
</dbReference>
<comment type="similarity">
    <text evidence="1">Belongs to the asp23 family.</text>
</comment>
<sequence>MVRSGERGSTRIADRVIAKIASQAAREAVRGAQSTQRAPGKPPHAAVAVRDRPGRDGLRGEARVRVAVELGYPCDIGAQCGAVRRQVTGRVGALAGMDVREVAVTVERLHVPALEGAGQGRVQ</sequence>
<dbReference type="Proteomes" id="UP000588098">
    <property type="component" value="Unassembled WGS sequence"/>
</dbReference>
<protein>
    <submittedName>
        <fullName evidence="3">Putative alkaline shock family protein YloU</fullName>
    </submittedName>
</protein>
<dbReference type="AlphaFoldDB" id="A0A7W9Q5A8"/>
<feature type="region of interest" description="Disordered" evidence="2">
    <location>
        <begin position="28"/>
        <end position="51"/>
    </location>
</feature>